<gene>
    <name evidence="18" type="primary">feoB</name>
    <name evidence="18" type="ORF">INF35_10135</name>
</gene>
<evidence type="ECO:0000256" key="8">
    <source>
        <dbReference type="ARBA" id="ARBA00022989"/>
    </source>
</evidence>
<dbReference type="Gene3D" id="3.40.50.300">
    <property type="entry name" value="P-loop containing nucleotide triphosphate hydrolases"/>
    <property type="match status" value="1"/>
</dbReference>
<dbReference type="SUPFAM" id="SSF52540">
    <property type="entry name" value="P-loop containing nucleoside triphosphate hydrolases"/>
    <property type="match status" value="1"/>
</dbReference>
<evidence type="ECO:0000256" key="15">
    <source>
        <dbReference type="RuleBase" id="RU362098"/>
    </source>
</evidence>
<keyword evidence="4" id="KW-1003">Cell membrane</keyword>
<organism evidence="18 19">
    <name type="scientific">Gemmiger gallinarum</name>
    <dbReference type="NCBI Taxonomy" id="2779354"/>
    <lineage>
        <taxon>Bacteria</taxon>
        <taxon>Bacillati</taxon>
        <taxon>Bacillota</taxon>
        <taxon>Clostridia</taxon>
        <taxon>Eubacteriales</taxon>
        <taxon>Gemmiger</taxon>
    </lineage>
</organism>
<feature type="transmembrane region" description="Helical" evidence="15">
    <location>
        <begin position="470"/>
        <end position="494"/>
    </location>
</feature>
<dbReference type="InterPro" id="IPR008988">
    <property type="entry name" value="Transcriptional_repressor_C"/>
</dbReference>
<keyword evidence="11 15" id="KW-0342">GTP-binding</keyword>
<evidence type="ECO:0000313" key="19">
    <source>
        <dbReference type="Proteomes" id="UP000768567"/>
    </source>
</evidence>
<comment type="subcellular location">
    <subcellularLocation>
        <location evidence="2 15">Cell membrane</location>
        <topology evidence="2 15">Multi-pass membrane protein</topology>
    </subcellularLocation>
</comment>
<dbReference type="CDD" id="cd01879">
    <property type="entry name" value="FeoB"/>
    <property type="match status" value="1"/>
</dbReference>
<feature type="transmembrane region" description="Helical" evidence="15">
    <location>
        <begin position="580"/>
        <end position="600"/>
    </location>
</feature>
<dbReference type="InterPro" id="IPR050860">
    <property type="entry name" value="FeoB_GTPase"/>
</dbReference>
<feature type="transmembrane region" description="Helical" evidence="15">
    <location>
        <begin position="411"/>
        <end position="434"/>
    </location>
</feature>
<feature type="domain" description="FeoB-type G" evidence="17">
    <location>
        <begin position="118"/>
        <end position="279"/>
    </location>
</feature>
<dbReference type="InterPro" id="IPR041069">
    <property type="entry name" value="FeoB_Cyto"/>
</dbReference>
<dbReference type="InterPro" id="IPR030389">
    <property type="entry name" value="G_FEOB_dom"/>
</dbReference>
<comment type="function">
    <text evidence="1 15">Probable transporter of a GTP-driven Fe(2+) uptake system.</text>
</comment>
<dbReference type="NCBIfam" id="TIGR00437">
    <property type="entry name" value="feoB"/>
    <property type="match status" value="1"/>
</dbReference>
<dbReference type="PROSITE" id="PS51711">
    <property type="entry name" value="G_FEOB"/>
    <property type="match status" value="1"/>
</dbReference>
<evidence type="ECO:0000256" key="14">
    <source>
        <dbReference type="NCBIfam" id="TIGR00437"/>
    </source>
</evidence>
<feature type="transmembrane region" description="Helical" evidence="15">
    <location>
        <begin position="672"/>
        <end position="691"/>
    </location>
</feature>
<dbReference type="Pfam" id="PF17910">
    <property type="entry name" value="FeoB_Cyto"/>
    <property type="match status" value="1"/>
</dbReference>
<evidence type="ECO:0000256" key="3">
    <source>
        <dbReference type="ARBA" id="ARBA00022448"/>
    </source>
</evidence>
<evidence type="ECO:0000256" key="2">
    <source>
        <dbReference type="ARBA" id="ARBA00004651"/>
    </source>
</evidence>
<feature type="transmembrane region" description="Helical" evidence="15">
    <location>
        <begin position="514"/>
        <end position="537"/>
    </location>
</feature>
<dbReference type="EMBL" id="JADCKC010000003">
    <property type="protein sequence ID" value="MBE5038142.1"/>
    <property type="molecule type" value="Genomic_DNA"/>
</dbReference>
<proteinExistence type="inferred from homology"/>
<feature type="compositionally biased region" description="Basic and acidic residues" evidence="16">
    <location>
        <begin position="77"/>
        <end position="98"/>
    </location>
</feature>
<dbReference type="Gene3D" id="2.30.30.90">
    <property type="match status" value="1"/>
</dbReference>
<evidence type="ECO:0000259" key="17">
    <source>
        <dbReference type="PROSITE" id="PS51711"/>
    </source>
</evidence>
<feature type="transmembrane region" description="Helical" evidence="15">
    <location>
        <begin position="440"/>
        <end position="458"/>
    </location>
</feature>
<dbReference type="InterPro" id="IPR007167">
    <property type="entry name" value="Fe-transptr_FeoA-like"/>
</dbReference>
<evidence type="ECO:0000256" key="9">
    <source>
        <dbReference type="ARBA" id="ARBA00023004"/>
    </source>
</evidence>
<evidence type="ECO:0000256" key="13">
    <source>
        <dbReference type="ARBA" id="ARBA00031200"/>
    </source>
</evidence>
<keyword evidence="9 15" id="KW-0408">Iron</keyword>
<evidence type="ECO:0000256" key="7">
    <source>
        <dbReference type="ARBA" id="ARBA00022741"/>
    </source>
</evidence>
<evidence type="ECO:0000256" key="1">
    <source>
        <dbReference type="ARBA" id="ARBA00003926"/>
    </source>
</evidence>
<dbReference type="Proteomes" id="UP000768567">
    <property type="component" value="Unassembled WGS sequence"/>
</dbReference>
<sequence>MTLAELSVGQDARIRTVGGEGALRRHLLDMGLTPGIEVTLRKVAPMGDPIELELRGYELTLRLDDARKIEIEGVHTTDRAARSEERHAPVPHPGRGEISRAPSYRTRKSGDVIPKGQPLTFALAGNQNCGKTTLFNQLTGSNQHVGNFPGVTVDRKDGQIRGHAEATVTDLPGIYSLSPYSNEEIVTRDFLLQNKPTGIINIVDATNIERNLYLTIQLMELGIPMVLALNMMDEVRANGGTIMVNQLEELLGIPVVPISAARNEGIDELIEHAIHVARHREAPGRIDFCDAGDPDDPRGAVHRCIHAIVHLIEDHARRAGLPPRFAATKLVEGDQPILEQLQLDQNEKEMLEHTIVEMENETGTDREAALADMRFHFLEGLCAETVVRPAESREHRRSVELDKILTGRFTAIPCFIVILALVFWLTFGVIGAALSDLMTLGIDNFTALVDAGLTAYGINPVVHSLVIDGIFAGVGSVLSFLPTIVTLFFFLSILEDTGYMARVAFVMDKPLRRIGLSGRSFVPMLVGFGCSVPAIMSTRTLSSDRDRRMTVLLTPFMSCSAKLPIYALFTAAFFPRNLRPVVMVALYLIGILCGVLYALVLRHTRFRGEPVPFVMELPNYRLPSPKSVGQLIWEKARDFIQRAFTIIFVATVIIWFLQSFDTRLNVVTSPENSLLAMIGGWIAPIFAPLGFGDWRVSTALITGFTAKESVVSTLTVLLGGDTGLLNSMFTPFTAMVFLVFTLLYTPCVAAIAAARRELGSARAAAGVVIVQCLIAWVVAFLVHCVGLLIGLA</sequence>
<keyword evidence="10" id="KW-0406">Ion transport</keyword>
<keyword evidence="6 15" id="KW-0812">Transmembrane</keyword>
<evidence type="ECO:0000256" key="10">
    <source>
        <dbReference type="ARBA" id="ARBA00023065"/>
    </source>
</evidence>
<dbReference type="Pfam" id="PF02421">
    <property type="entry name" value="FeoB_N"/>
    <property type="match status" value="1"/>
</dbReference>
<feature type="region of interest" description="Disordered" evidence="16">
    <location>
        <begin position="77"/>
        <end position="111"/>
    </location>
</feature>
<feature type="transmembrane region" description="Helical" evidence="15">
    <location>
        <begin position="639"/>
        <end position="660"/>
    </location>
</feature>
<dbReference type="Pfam" id="PF07670">
    <property type="entry name" value="Gate"/>
    <property type="match status" value="2"/>
</dbReference>
<dbReference type="InterPro" id="IPR003373">
    <property type="entry name" value="Fe2_transport_prot-B"/>
</dbReference>
<evidence type="ECO:0000313" key="18">
    <source>
        <dbReference type="EMBL" id="MBE5038142.1"/>
    </source>
</evidence>
<dbReference type="Pfam" id="PF04023">
    <property type="entry name" value="FeoA"/>
    <property type="match status" value="1"/>
</dbReference>
<keyword evidence="12 15" id="KW-0472">Membrane</keyword>
<evidence type="ECO:0000256" key="5">
    <source>
        <dbReference type="ARBA" id="ARBA00022496"/>
    </source>
</evidence>
<keyword evidence="5 15" id="KW-0410">Iron transport</keyword>
<keyword evidence="7" id="KW-0547">Nucleotide-binding</keyword>
<evidence type="ECO:0000256" key="4">
    <source>
        <dbReference type="ARBA" id="ARBA00022475"/>
    </source>
</evidence>
<dbReference type="SUPFAM" id="SSF50037">
    <property type="entry name" value="C-terminal domain of transcriptional repressors"/>
    <property type="match status" value="1"/>
</dbReference>
<dbReference type="InterPro" id="IPR011640">
    <property type="entry name" value="Fe2_transport_prot_B_C"/>
</dbReference>
<evidence type="ECO:0000256" key="6">
    <source>
        <dbReference type="ARBA" id="ARBA00022692"/>
    </source>
</evidence>
<dbReference type="InterPro" id="IPR038157">
    <property type="entry name" value="FeoA_core_dom"/>
</dbReference>
<reference evidence="18 19" key="1">
    <citation type="submission" date="2020-10" db="EMBL/GenBank/DDBJ databases">
        <title>ChiBAC.</title>
        <authorList>
            <person name="Zenner C."/>
            <person name="Hitch T.C.A."/>
            <person name="Clavel T."/>
        </authorList>
    </citation>
    <scope>NUCLEOTIDE SEQUENCE [LARGE SCALE GENOMIC DNA]</scope>
    <source>
        <strain evidence="18 19">DSM 109015</strain>
    </source>
</reference>
<evidence type="ECO:0000256" key="11">
    <source>
        <dbReference type="ARBA" id="ARBA00023134"/>
    </source>
</evidence>
<keyword evidence="8 15" id="KW-1133">Transmembrane helix</keyword>
<dbReference type="InterPro" id="IPR011642">
    <property type="entry name" value="Gate_dom"/>
</dbReference>
<dbReference type="PANTHER" id="PTHR43185">
    <property type="entry name" value="FERROUS IRON TRANSPORT PROTEIN B"/>
    <property type="match status" value="1"/>
</dbReference>
<dbReference type="Pfam" id="PF07664">
    <property type="entry name" value="FeoB_C"/>
    <property type="match status" value="1"/>
</dbReference>
<dbReference type="PANTHER" id="PTHR43185:SF1">
    <property type="entry name" value="FE(2+) TRANSPORTER FEOB"/>
    <property type="match status" value="1"/>
</dbReference>
<dbReference type="Gene3D" id="1.10.287.1770">
    <property type="match status" value="1"/>
</dbReference>
<dbReference type="RefSeq" id="WP_193502099.1">
    <property type="nucleotide sequence ID" value="NZ_JADCKC010000003.1"/>
</dbReference>
<feature type="transmembrane region" description="Helical" evidence="15">
    <location>
        <begin position="549"/>
        <end position="574"/>
    </location>
</feature>
<dbReference type="InterPro" id="IPR027417">
    <property type="entry name" value="P-loop_NTPase"/>
</dbReference>
<feature type="transmembrane region" description="Helical" evidence="15">
    <location>
        <begin position="732"/>
        <end position="754"/>
    </location>
</feature>
<name>A0ABR9R5F2_9FIRM</name>
<accession>A0ABR9R5F2</accession>
<feature type="transmembrane region" description="Helical" evidence="15">
    <location>
        <begin position="766"/>
        <end position="791"/>
    </location>
</feature>
<keyword evidence="19" id="KW-1185">Reference proteome</keyword>
<protein>
    <recommendedName>
        <fullName evidence="13 14">Ferrous iron transport protein B</fullName>
    </recommendedName>
</protein>
<dbReference type="SMART" id="SM00899">
    <property type="entry name" value="FeoA"/>
    <property type="match status" value="1"/>
</dbReference>
<evidence type="ECO:0000256" key="16">
    <source>
        <dbReference type="SAM" id="MobiDB-lite"/>
    </source>
</evidence>
<comment type="caution">
    <text evidence="18">The sequence shown here is derived from an EMBL/GenBank/DDBJ whole genome shotgun (WGS) entry which is preliminary data.</text>
</comment>
<evidence type="ECO:0000256" key="12">
    <source>
        <dbReference type="ARBA" id="ARBA00023136"/>
    </source>
</evidence>
<comment type="similarity">
    <text evidence="15">Belongs to the TRAFAC class TrmE-Era-EngA-EngB-Septin-like GTPase superfamily. FeoB GTPase (TC 9.A.8) family.</text>
</comment>
<keyword evidence="3 15" id="KW-0813">Transport</keyword>